<proteinExistence type="predicted"/>
<organism evidence="1 2">
    <name type="scientific">Staphylococcus aureus</name>
    <dbReference type="NCBI Taxonomy" id="1280"/>
    <lineage>
        <taxon>Bacteria</taxon>
        <taxon>Bacillati</taxon>
        <taxon>Bacillota</taxon>
        <taxon>Bacilli</taxon>
        <taxon>Bacillales</taxon>
        <taxon>Staphylococcaceae</taxon>
        <taxon>Staphylococcus</taxon>
    </lineage>
</organism>
<dbReference type="SUPFAM" id="SSF64397">
    <property type="entry name" value="Hsp33 domain"/>
    <property type="match status" value="1"/>
</dbReference>
<evidence type="ECO:0000313" key="2">
    <source>
        <dbReference type="Proteomes" id="UP000249913"/>
    </source>
</evidence>
<dbReference type="GO" id="GO:0005737">
    <property type="term" value="C:cytoplasm"/>
    <property type="evidence" value="ECO:0007669"/>
    <property type="project" value="InterPro"/>
</dbReference>
<dbReference type="EMBL" id="UAUX01000001">
    <property type="protein sequence ID" value="SPZ96485.1"/>
    <property type="molecule type" value="Genomic_DNA"/>
</dbReference>
<gene>
    <name evidence="1" type="primary">hslO_3</name>
    <name evidence="1" type="ORF">NCTC7878_00021</name>
</gene>
<evidence type="ECO:0000313" key="1">
    <source>
        <dbReference type="EMBL" id="SPZ96485.1"/>
    </source>
</evidence>
<dbReference type="PANTHER" id="PTHR30111:SF1">
    <property type="entry name" value="33 KDA CHAPERONIN"/>
    <property type="match status" value="1"/>
</dbReference>
<dbReference type="Gene3D" id="3.55.30.10">
    <property type="entry name" value="Hsp33 domain"/>
    <property type="match status" value="1"/>
</dbReference>
<dbReference type="Proteomes" id="UP000249913">
    <property type="component" value="Unassembled WGS sequence"/>
</dbReference>
<dbReference type="InterPro" id="IPR016153">
    <property type="entry name" value="Heat_shock_Hsp33_N"/>
</dbReference>
<protein>
    <submittedName>
        <fullName evidence="1">Chaperonin (Heat shock protein 33)</fullName>
    </submittedName>
</protein>
<dbReference type="Pfam" id="PF01430">
    <property type="entry name" value="HSP33"/>
    <property type="match status" value="1"/>
</dbReference>
<dbReference type="GO" id="GO:0051082">
    <property type="term" value="F:unfolded protein binding"/>
    <property type="evidence" value="ECO:0007669"/>
    <property type="project" value="InterPro"/>
</dbReference>
<dbReference type="InterPro" id="IPR000397">
    <property type="entry name" value="Heat_shock_Hsp33"/>
</dbReference>
<dbReference type="PANTHER" id="PTHR30111">
    <property type="entry name" value="33 KDA CHAPERONIN"/>
    <property type="match status" value="1"/>
</dbReference>
<sequence>MTATAMMGAMLKGDQKLTVTVDGQGPIGRIIADANAKGEVRAYVDHPQTHFH</sequence>
<dbReference type="GO" id="GO:0044183">
    <property type="term" value="F:protein folding chaperone"/>
    <property type="evidence" value="ECO:0007669"/>
    <property type="project" value="TreeGrafter"/>
</dbReference>
<accession>A0A2X2K8G6</accession>
<name>A0A2X2K8G6_STAAU</name>
<reference evidence="1 2" key="1">
    <citation type="submission" date="2018-06" db="EMBL/GenBank/DDBJ databases">
        <authorList>
            <consortium name="Pathogen Informatics"/>
            <person name="Doyle S."/>
        </authorList>
    </citation>
    <scope>NUCLEOTIDE SEQUENCE [LARGE SCALE GENOMIC DNA]</scope>
    <source>
        <strain evidence="1 2">NCTC7878</strain>
    </source>
</reference>
<dbReference type="GO" id="GO:0042026">
    <property type="term" value="P:protein refolding"/>
    <property type="evidence" value="ECO:0007669"/>
    <property type="project" value="TreeGrafter"/>
</dbReference>
<keyword evidence="1" id="KW-0346">Stress response</keyword>
<dbReference type="AlphaFoldDB" id="A0A2X2K8G6"/>